<dbReference type="EMBL" id="DSTK01000035">
    <property type="protein sequence ID" value="HFK97916.1"/>
    <property type="molecule type" value="Genomic_DNA"/>
</dbReference>
<reference evidence="1" key="1">
    <citation type="journal article" date="2020" name="mSystems">
        <title>Genome- and Community-Level Interaction Insights into Carbon Utilization and Element Cycling Functions of Hydrothermarchaeota in Hydrothermal Sediment.</title>
        <authorList>
            <person name="Zhou Z."/>
            <person name="Liu Y."/>
            <person name="Xu W."/>
            <person name="Pan J."/>
            <person name="Luo Z.H."/>
            <person name="Li M."/>
        </authorList>
    </citation>
    <scope>NUCLEOTIDE SEQUENCE [LARGE SCALE GENOMIC DNA]</scope>
    <source>
        <strain evidence="1">SpSt-456</strain>
    </source>
</reference>
<sequence>MTRKTLTSLVCCGCSCLCDDIDAVIEGDRVVETANACRWGAARFLGLKKFSHALPRARCRSSRRRPDSRGRHDLSLAEAVSACRDHLFFARRVVAYGLGQMSLDALQLLMEGLRDWETLWIPSDGPLLQAFVETYGRHAPALTSLECVRNHADVVIFWGANPLRSTPRLLSRYALFPRGRFTERGAEDRKAWTVDIQTTEMGRVTELMTIPPDREKDCVRALRRAHAGLPLEAPAGLSAKTLSMLLKDMEASRYRVFFFGRGPLYHAGGEAVLDELASWVTELGAFAPTFLMPLPGDFNSMGFLQVFLSCGGLANPLWRLQGDVHRWEPRAGDVLLALSGDCFWFLTDDQKRAVRKHRIPVLALSAHETMTTAEADVVAAVGLQGLDVSGRATRLDGISLFAENLWNGEAVSDEAVVRDLFEPLRA</sequence>
<organism evidence="1">
    <name type="scientific">Desulfacinum infernum</name>
    <dbReference type="NCBI Taxonomy" id="35837"/>
    <lineage>
        <taxon>Bacteria</taxon>
        <taxon>Pseudomonadati</taxon>
        <taxon>Thermodesulfobacteriota</taxon>
        <taxon>Syntrophobacteria</taxon>
        <taxon>Syntrophobacterales</taxon>
        <taxon>Syntrophobacteraceae</taxon>
        <taxon>Desulfacinum</taxon>
    </lineage>
</organism>
<dbReference type="SUPFAM" id="SSF53706">
    <property type="entry name" value="Formate dehydrogenase/DMSO reductase, domains 1-3"/>
    <property type="match status" value="1"/>
</dbReference>
<gene>
    <name evidence="1" type="ORF">ENS06_11440</name>
</gene>
<dbReference type="AlphaFoldDB" id="A0A832A4N7"/>
<dbReference type="InterPro" id="IPR016457">
    <property type="entry name" value="Formylmethanofuran_DH_bsu"/>
</dbReference>
<accession>A0A832A4N7</accession>
<dbReference type="PIRSF" id="PIRSF005646">
    <property type="entry name" value="FwdB"/>
    <property type="match status" value="1"/>
</dbReference>
<evidence type="ECO:0000313" key="1">
    <source>
        <dbReference type="EMBL" id="HFK97916.1"/>
    </source>
</evidence>
<dbReference type="GO" id="GO:0015948">
    <property type="term" value="P:methanogenesis"/>
    <property type="evidence" value="ECO:0007669"/>
    <property type="project" value="InterPro"/>
</dbReference>
<name>A0A832A4N7_9BACT</name>
<protein>
    <recommendedName>
        <fullName evidence="2">Formylmethanofuran dehydrogenase subunit B</fullName>
    </recommendedName>
</protein>
<comment type="caution">
    <text evidence="1">The sequence shown here is derived from an EMBL/GenBank/DDBJ whole genome shotgun (WGS) entry which is preliminary data.</text>
</comment>
<dbReference type="GO" id="GO:0018493">
    <property type="term" value="F:formylmethanofuran dehydrogenase activity"/>
    <property type="evidence" value="ECO:0007669"/>
    <property type="project" value="InterPro"/>
</dbReference>
<proteinExistence type="predicted"/>
<evidence type="ECO:0008006" key="2">
    <source>
        <dbReference type="Google" id="ProtNLM"/>
    </source>
</evidence>